<feature type="region of interest" description="Disordered" evidence="1">
    <location>
        <begin position="1"/>
        <end position="42"/>
    </location>
</feature>
<reference evidence="3" key="1">
    <citation type="submission" date="2007-02" db="EMBL/GenBank/DDBJ databases">
        <authorList>
            <person name="DeShazer D."/>
            <person name="Woods D.E."/>
            <person name="Nierman W.C."/>
        </authorList>
    </citation>
    <scope>NUCLEOTIDE SEQUENCE [LARGE SCALE GENOMIC DNA]</scope>
    <source>
        <strain evidence="3">1106a</strain>
    </source>
</reference>
<name>A3P786_BURP0</name>
<evidence type="ECO:0000313" key="3">
    <source>
        <dbReference type="Proteomes" id="UP000006738"/>
    </source>
</evidence>
<evidence type="ECO:0000313" key="2">
    <source>
        <dbReference type="EMBL" id="ABN94093.1"/>
    </source>
</evidence>
<dbReference type="Proteomes" id="UP000006738">
    <property type="component" value="Chromosome II"/>
</dbReference>
<evidence type="ECO:0000256" key="1">
    <source>
        <dbReference type="SAM" id="MobiDB-lite"/>
    </source>
</evidence>
<gene>
    <name evidence="2" type="ordered locus">BURPS1106A_A2163</name>
</gene>
<protein>
    <submittedName>
        <fullName evidence="2">Uncharacterized protein</fullName>
    </submittedName>
</protein>
<dbReference type="EMBL" id="CP000573">
    <property type="protein sequence ID" value="ABN94093.1"/>
    <property type="molecule type" value="Genomic_DNA"/>
</dbReference>
<dbReference type="AlphaFoldDB" id="A3P786"/>
<proteinExistence type="predicted"/>
<dbReference type="KEGG" id="bpl:BURPS1106A_A2163"/>
<dbReference type="HOGENOM" id="CLU_1657521_0_0_4"/>
<organism evidence="2 3">
    <name type="scientific">Burkholderia pseudomallei (strain 1106a)</name>
    <dbReference type="NCBI Taxonomy" id="357348"/>
    <lineage>
        <taxon>Bacteria</taxon>
        <taxon>Pseudomonadati</taxon>
        <taxon>Pseudomonadota</taxon>
        <taxon>Betaproteobacteria</taxon>
        <taxon>Burkholderiales</taxon>
        <taxon>Burkholderiaceae</taxon>
        <taxon>Burkholderia</taxon>
        <taxon>pseudomallei group</taxon>
    </lineage>
</organism>
<feature type="compositionally biased region" description="Basic residues" evidence="1">
    <location>
        <begin position="1"/>
        <end position="11"/>
    </location>
</feature>
<sequence>MVTRRAPKRGPTHGARLACASPSRAGHLLPPGRGGSIGTKRKSACGAARGGRCGGLPRFTPMRIARRERLRSACHVRRMSGHRGETSMPSIPHSREAEAAQRFFEATRNVELAFRAVRGDAEATAPSVEYAAAVSRLDRALDELARAQAWFDSAVRMRARKRN</sequence>
<accession>A3P786</accession>